<geneLocation type="plasmid" evidence="3">
    <name>pRGRH0208</name>
</geneLocation>
<feature type="coiled-coil region" evidence="1">
    <location>
        <begin position="267"/>
        <end position="308"/>
    </location>
</feature>
<evidence type="ECO:0000313" key="3">
    <source>
        <dbReference type="EMBL" id="CRY94191.1"/>
    </source>
</evidence>
<feature type="coiled-coil region" evidence="1">
    <location>
        <begin position="175"/>
        <end position="237"/>
    </location>
</feature>
<evidence type="ECO:0000256" key="1">
    <source>
        <dbReference type="SAM" id="Coils"/>
    </source>
</evidence>
<reference evidence="3" key="1">
    <citation type="submission" date="2015-06" db="EMBL/GenBank/DDBJ databases">
        <authorList>
            <person name="Joergensen T."/>
        </authorList>
    </citation>
    <scope>NUCLEOTIDE SEQUENCE</scope>
    <source>
        <plasmid evidence="3">pRGRH0208</plasmid>
    </source>
</reference>
<dbReference type="Pfam" id="PF03432">
    <property type="entry name" value="Relaxase"/>
    <property type="match status" value="1"/>
</dbReference>
<organism evidence="3">
    <name type="scientific">uncultured prokaryote</name>
    <dbReference type="NCBI Taxonomy" id="198431"/>
    <lineage>
        <taxon>unclassified sequences</taxon>
        <taxon>environmental samples</taxon>
    </lineage>
</organism>
<proteinExistence type="predicted"/>
<dbReference type="AlphaFoldDB" id="A0A0H5PWR7"/>
<keyword evidence="3" id="KW-0614">Plasmid</keyword>
<protein>
    <recommendedName>
        <fullName evidence="2">MobA/VirD2-like nuclease domain-containing protein</fullName>
    </recommendedName>
</protein>
<keyword evidence="1" id="KW-0175">Coiled coil</keyword>
<dbReference type="EMBL" id="LN852888">
    <property type="protein sequence ID" value="CRY94191.1"/>
    <property type="molecule type" value="Genomic_DNA"/>
</dbReference>
<sequence length="425" mass="48801">MAKTSINVRACNIGSAERHNLRSKELDYIRPELTNRNEQWVERSIPEVHQDIAEKYKAATGQGLQKKATPIREGVVVIQENTTISQLRELANRLEQRFGIHTFQIYTHKDEGAAVWNGLENEWKPNYHAHMIFDWTDGHTGKTIKLNQHDMAEMQTITAECLNMERGVSSDRKHLSAIQYKNQAESEKAAQLQKECQELEQTKQEGMEKVGKVREELEQTREKLKEVKTDIKVQKLKGAAADTGAALMKAGTTVFDATTSLFNAGKVKRQEQEIKGLKSENYTLQTKVQNLEGHIRTANTELARERETHRLAIRNGEARMRAITEMFPSMENAKENIEELQSMGVENNNIRQLLTGKEITYTGNLYDRERRKSYPVKNVKIDIAKSRNGITTIWMNDTHFKTFFRELWNKLQKVLGLDIGKGLHI</sequence>
<evidence type="ECO:0000259" key="2">
    <source>
        <dbReference type="Pfam" id="PF03432"/>
    </source>
</evidence>
<dbReference type="InterPro" id="IPR005094">
    <property type="entry name" value="Endonuclease_MobA/VirD2"/>
</dbReference>
<name>A0A0H5PWR7_9ZZZZ</name>
<reference evidence="3" key="2">
    <citation type="submission" date="2015-07" db="EMBL/GenBank/DDBJ databases">
        <title>Plasmids, circular viruses and viroids from rat gut.</title>
        <authorList>
            <person name="Jorgensen T.J."/>
            <person name="Hansen M.A."/>
            <person name="Xu Z."/>
            <person name="Tabak M.A."/>
            <person name="Sorensen S.J."/>
            <person name="Hansen L.H."/>
        </authorList>
    </citation>
    <scope>NUCLEOTIDE SEQUENCE</scope>
    <source>
        <plasmid evidence="3">pRGRH0208</plasmid>
    </source>
</reference>
<accession>A0A0H5PWR7</accession>
<feature type="domain" description="MobA/VirD2-like nuclease" evidence="2">
    <location>
        <begin position="68"/>
        <end position="160"/>
    </location>
</feature>